<proteinExistence type="predicted"/>
<reference evidence="1 2" key="1">
    <citation type="journal article" date="2021" name="BMC Genomics">
        <title>Datura genome reveals duplications of psychoactive alkaloid biosynthetic genes and high mutation rate following tissue culture.</title>
        <authorList>
            <person name="Rajewski A."/>
            <person name="Carter-House D."/>
            <person name="Stajich J."/>
            <person name="Litt A."/>
        </authorList>
    </citation>
    <scope>NUCLEOTIDE SEQUENCE [LARGE SCALE GENOMIC DNA]</scope>
    <source>
        <strain evidence="1">AR-01</strain>
    </source>
</reference>
<accession>A0ABS8VG33</accession>
<evidence type="ECO:0000313" key="1">
    <source>
        <dbReference type="EMBL" id="MCD9645113.1"/>
    </source>
</evidence>
<organism evidence="1 2">
    <name type="scientific">Datura stramonium</name>
    <name type="common">Jimsonweed</name>
    <name type="synonym">Common thornapple</name>
    <dbReference type="NCBI Taxonomy" id="4076"/>
    <lineage>
        <taxon>Eukaryota</taxon>
        <taxon>Viridiplantae</taxon>
        <taxon>Streptophyta</taxon>
        <taxon>Embryophyta</taxon>
        <taxon>Tracheophyta</taxon>
        <taxon>Spermatophyta</taxon>
        <taxon>Magnoliopsida</taxon>
        <taxon>eudicotyledons</taxon>
        <taxon>Gunneridae</taxon>
        <taxon>Pentapetalae</taxon>
        <taxon>asterids</taxon>
        <taxon>lamiids</taxon>
        <taxon>Solanales</taxon>
        <taxon>Solanaceae</taxon>
        <taxon>Solanoideae</taxon>
        <taxon>Datureae</taxon>
        <taxon>Datura</taxon>
    </lineage>
</organism>
<gene>
    <name evidence="1" type="ORF">HAX54_033789</name>
</gene>
<comment type="caution">
    <text evidence="1">The sequence shown here is derived from an EMBL/GenBank/DDBJ whole genome shotgun (WGS) entry which is preliminary data.</text>
</comment>
<dbReference type="Proteomes" id="UP000823775">
    <property type="component" value="Unassembled WGS sequence"/>
</dbReference>
<keyword evidence="2" id="KW-1185">Reference proteome</keyword>
<sequence>MLPTLSNCTEVPFYRSFYFFGYKVDFKRQFYSASASFHLPTPFLLLIVESVGEDMIEVYEEKMQRIQVQFGWSFAE</sequence>
<protein>
    <submittedName>
        <fullName evidence="1">Uncharacterized protein</fullName>
    </submittedName>
</protein>
<name>A0ABS8VG33_DATST</name>
<dbReference type="EMBL" id="JACEIK010004338">
    <property type="protein sequence ID" value="MCD9645113.1"/>
    <property type="molecule type" value="Genomic_DNA"/>
</dbReference>
<evidence type="ECO:0000313" key="2">
    <source>
        <dbReference type="Proteomes" id="UP000823775"/>
    </source>
</evidence>